<keyword evidence="4" id="KW-0804">Transcription</keyword>
<feature type="domain" description="HTH lysR-type" evidence="5">
    <location>
        <begin position="12"/>
        <end position="62"/>
    </location>
</feature>
<dbReference type="PANTHER" id="PTHR30537">
    <property type="entry name" value="HTH-TYPE TRANSCRIPTIONAL REGULATOR"/>
    <property type="match status" value="1"/>
</dbReference>
<accession>A0ABW9V4V0</accession>
<dbReference type="PRINTS" id="PR00039">
    <property type="entry name" value="HTHLYSR"/>
</dbReference>
<dbReference type="InterPro" id="IPR005119">
    <property type="entry name" value="LysR_subst-bd"/>
</dbReference>
<keyword evidence="3" id="KW-0238">DNA-binding</keyword>
<keyword evidence="7" id="KW-1185">Reference proteome</keyword>
<dbReference type="InterPro" id="IPR036390">
    <property type="entry name" value="WH_DNA-bd_sf"/>
</dbReference>
<name>A0ABW9V4V0_9BURK</name>
<dbReference type="EMBL" id="WWCO01000003">
    <property type="protein sequence ID" value="MYM33735.1"/>
    <property type="molecule type" value="Genomic_DNA"/>
</dbReference>
<proteinExistence type="inferred from homology"/>
<sequence length="314" mass="33979">MRQKDIFEGVAVFVAVAEAGSFSEAAKRLGITPSAASQSVRSLEERIGAPLLRRTTRSISLTDIGADYLSTAAPALSLLRKATEEAADRNGRVAGLLRLTMPRAPFDQLMADAMVRFQDAYPNVELEIVVEARMNDVVKEGFDAGLRYGNFVEKDMVAVPVISASKAVLVASPDYIQQRLMPALPGDLLSHRTVMCRSQVTGLINPWILQSANETVTIVHPTPTIVQDLTSQIALAVKGLGILSAPLASVVELIDLGKLSHVLPDWASPLEALYLYFPSRRHQSPALKAFITFLKEGSSLSSRHGLASQMTQTT</sequence>
<dbReference type="Gene3D" id="3.40.190.290">
    <property type="match status" value="1"/>
</dbReference>
<evidence type="ECO:0000313" key="7">
    <source>
        <dbReference type="Proteomes" id="UP000449678"/>
    </source>
</evidence>
<dbReference type="InterPro" id="IPR000847">
    <property type="entry name" value="LysR_HTH_N"/>
</dbReference>
<keyword evidence="2" id="KW-0805">Transcription regulation</keyword>
<dbReference type="SUPFAM" id="SSF53850">
    <property type="entry name" value="Periplasmic binding protein-like II"/>
    <property type="match status" value="1"/>
</dbReference>
<reference evidence="6 7" key="1">
    <citation type="submission" date="2019-12" db="EMBL/GenBank/DDBJ databases">
        <title>Novel species isolated from a subtropical stream in China.</title>
        <authorList>
            <person name="Lu H."/>
        </authorList>
    </citation>
    <scope>NUCLEOTIDE SEQUENCE [LARGE SCALE GENOMIC DNA]</scope>
    <source>
        <strain evidence="6 7">FT94W</strain>
    </source>
</reference>
<evidence type="ECO:0000256" key="2">
    <source>
        <dbReference type="ARBA" id="ARBA00023015"/>
    </source>
</evidence>
<dbReference type="Gene3D" id="1.10.10.10">
    <property type="entry name" value="Winged helix-like DNA-binding domain superfamily/Winged helix DNA-binding domain"/>
    <property type="match status" value="1"/>
</dbReference>
<dbReference type="InterPro" id="IPR036388">
    <property type="entry name" value="WH-like_DNA-bd_sf"/>
</dbReference>
<dbReference type="InterPro" id="IPR058163">
    <property type="entry name" value="LysR-type_TF_proteobact-type"/>
</dbReference>
<dbReference type="Pfam" id="PF03466">
    <property type="entry name" value="LysR_substrate"/>
    <property type="match status" value="1"/>
</dbReference>
<evidence type="ECO:0000256" key="3">
    <source>
        <dbReference type="ARBA" id="ARBA00023125"/>
    </source>
</evidence>
<comment type="caution">
    <text evidence="6">The sequence shown here is derived from an EMBL/GenBank/DDBJ whole genome shotgun (WGS) entry which is preliminary data.</text>
</comment>
<dbReference type="PROSITE" id="PS50931">
    <property type="entry name" value="HTH_LYSR"/>
    <property type="match status" value="1"/>
</dbReference>
<evidence type="ECO:0000256" key="4">
    <source>
        <dbReference type="ARBA" id="ARBA00023163"/>
    </source>
</evidence>
<evidence type="ECO:0000256" key="1">
    <source>
        <dbReference type="ARBA" id="ARBA00009437"/>
    </source>
</evidence>
<dbReference type="Proteomes" id="UP000449678">
    <property type="component" value="Unassembled WGS sequence"/>
</dbReference>
<evidence type="ECO:0000313" key="6">
    <source>
        <dbReference type="EMBL" id="MYM33735.1"/>
    </source>
</evidence>
<dbReference type="RefSeq" id="WP_160989136.1">
    <property type="nucleotide sequence ID" value="NZ_WWCO01000003.1"/>
</dbReference>
<organism evidence="6 7">
    <name type="scientific">Duganella lactea</name>
    <dbReference type="NCBI Taxonomy" id="2692173"/>
    <lineage>
        <taxon>Bacteria</taxon>
        <taxon>Pseudomonadati</taxon>
        <taxon>Pseudomonadota</taxon>
        <taxon>Betaproteobacteria</taxon>
        <taxon>Burkholderiales</taxon>
        <taxon>Oxalobacteraceae</taxon>
        <taxon>Telluria group</taxon>
        <taxon>Duganella</taxon>
    </lineage>
</organism>
<dbReference type="Pfam" id="PF00126">
    <property type="entry name" value="HTH_1"/>
    <property type="match status" value="1"/>
</dbReference>
<protein>
    <submittedName>
        <fullName evidence="6">LysR family transcriptional regulator</fullName>
    </submittedName>
</protein>
<evidence type="ECO:0000259" key="5">
    <source>
        <dbReference type="PROSITE" id="PS50931"/>
    </source>
</evidence>
<dbReference type="SUPFAM" id="SSF46785">
    <property type="entry name" value="Winged helix' DNA-binding domain"/>
    <property type="match status" value="1"/>
</dbReference>
<dbReference type="PANTHER" id="PTHR30537:SF5">
    <property type="entry name" value="HTH-TYPE TRANSCRIPTIONAL ACTIVATOR TTDR-RELATED"/>
    <property type="match status" value="1"/>
</dbReference>
<comment type="similarity">
    <text evidence="1">Belongs to the LysR transcriptional regulatory family.</text>
</comment>
<gene>
    <name evidence="6" type="ORF">GTP38_05210</name>
</gene>